<evidence type="ECO:0000259" key="1">
    <source>
        <dbReference type="Pfam" id="PF01575"/>
    </source>
</evidence>
<dbReference type="InterPro" id="IPR029069">
    <property type="entry name" value="HotDog_dom_sf"/>
</dbReference>
<dbReference type="PANTHER" id="PTHR43664">
    <property type="entry name" value="MONOAMINE OXIDASE-RELATED"/>
    <property type="match status" value="1"/>
</dbReference>
<dbReference type="PANTHER" id="PTHR43664:SF1">
    <property type="entry name" value="BETA-METHYLMALYL-COA DEHYDRATASE"/>
    <property type="match status" value="1"/>
</dbReference>
<dbReference type="EMBL" id="QFBC01000022">
    <property type="protein sequence ID" value="PWE52658.1"/>
    <property type="molecule type" value="Genomic_DNA"/>
</dbReference>
<dbReference type="Pfam" id="PF01575">
    <property type="entry name" value="MaoC_dehydratas"/>
    <property type="match status" value="1"/>
</dbReference>
<dbReference type="RefSeq" id="WP_109461929.1">
    <property type="nucleotide sequence ID" value="NZ_QFBC01000022.1"/>
</dbReference>
<sequence>MRQNNGLPVLRTLKNLAGLAIVPGERRPGENVTKYSFEDFTPGRVFPLGPKHVTVEEIIEFASEFDPQPMHLDEAAGRDSILGGLAASGWHTSSMVMRMMIDSYLLNSLSEGSPGIDLMEWKRPVLAGDTLSGRTTVLEARALRSRPRVGIVKLRHEAENQRGEIVSVSENSIMFRMAKAPETSA</sequence>
<dbReference type="Proteomes" id="UP000245252">
    <property type="component" value="Unassembled WGS sequence"/>
</dbReference>
<reference evidence="2 3" key="1">
    <citation type="submission" date="2018-05" db="EMBL/GenBank/DDBJ databases">
        <title>The draft genome of strain NS-104.</title>
        <authorList>
            <person name="Hang P."/>
            <person name="Jiang J."/>
        </authorList>
    </citation>
    <scope>NUCLEOTIDE SEQUENCE [LARGE SCALE GENOMIC DNA]</scope>
    <source>
        <strain evidence="2 3">NS-104</strain>
    </source>
</reference>
<dbReference type="CDD" id="cd03454">
    <property type="entry name" value="YdeM"/>
    <property type="match status" value="1"/>
</dbReference>
<organism evidence="2 3">
    <name type="scientific">Metarhizobium album</name>
    <dbReference type="NCBI Taxonomy" id="2182425"/>
    <lineage>
        <taxon>Bacteria</taxon>
        <taxon>Pseudomonadati</taxon>
        <taxon>Pseudomonadota</taxon>
        <taxon>Alphaproteobacteria</taxon>
        <taxon>Hyphomicrobiales</taxon>
        <taxon>Rhizobiaceae</taxon>
        <taxon>Metarhizobium</taxon>
    </lineage>
</organism>
<gene>
    <name evidence="2" type="ORF">DEM27_30015</name>
</gene>
<keyword evidence="3" id="KW-1185">Reference proteome</keyword>
<comment type="caution">
    <text evidence="2">The sequence shown here is derived from an EMBL/GenBank/DDBJ whole genome shotgun (WGS) entry which is preliminary data.</text>
</comment>
<name>A0A2U2DHB6_9HYPH</name>
<feature type="domain" description="MaoC-like" evidence="1">
    <location>
        <begin position="49"/>
        <end position="157"/>
    </location>
</feature>
<protein>
    <submittedName>
        <fullName evidence="2">Enoyl-CoA hydratase</fullName>
    </submittedName>
</protein>
<accession>A0A2U2DHB6</accession>
<evidence type="ECO:0000313" key="2">
    <source>
        <dbReference type="EMBL" id="PWE52658.1"/>
    </source>
</evidence>
<dbReference type="InterPro" id="IPR052342">
    <property type="entry name" value="MCH/BMMD"/>
</dbReference>
<dbReference type="InterPro" id="IPR002539">
    <property type="entry name" value="MaoC-like_dom"/>
</dbReference>
<proteinExistence type="predicted"/>
<dbReference type="AlphaFoldDB" id="A0A2U2DHB6"/>
<dbReference type="OrthoDB" id="9797938at2"/>
<evidence type="ECO:0000313" key="3">
    <source>
        <dbReference type="Proteomes" id="UP000245252"/>
    </source>
</evidence>
<dbReference type="Gene3D" id="3.10.129.10">
    <property type="entry name" value="Hotdog Thioesterase"/>
    <property type="match status" value="1"/>
</dbReference>
<dbReference type="SUPFAM" id="SSF54637">
    <property type="entry name" value="Thioesterase/thiol ester dehydrase-isomerase"/>
    <property type="match status" value="1"/>
</dbReference>